<dbReference type="Proteomes" id="UP000069135">
    <property type="component" value="Chromosome"/>
</dbReference>
<sequence>MERGAMIISLGPRLPGGLDRGPQMRDGYCAEESSVQRNHCVIQRPKPSLLHLEFANPVCTGPRCSEAFHPLAGSSLWHWSVPAFTEYMTGRWALPTRRSNGARTFLSGSAPYGASPERSSKEQEVLFSSLIAFETRTP</sequence>
<evidence type="ECO:0000313" key="1">
    <source>
        <dbReference type="EMBL" id="ALM13709.1"/>
    </source>
</evidence>
<reference evidence="2" key="1">
    <citation type="submission" date="2015-10" db="EMBL/GenBank/DDBJ databases">
        <title>Analysis of five complete genome sequences for members of the class Peribacteria in the recently recognized Peregrinibacteria bacterial phylum.</title>
        <authorList>
            <person name="Anantharaman K."/>
            <person name="Brown C.T."/>
            <person name="Burstein D."/>
            <person name="Castelle C.J."/>
            <person name="Probst A.J."/>
            <person name="Thomas B.C."/>
            <person name="Williams K.H."/>
            <person name="Banfield J.F."/>
        </authorList>
    </citation>
    <scope>NUCLEOTIDE SEQUENCE [LARGE SCALE GENOMIC DNA]</scope>
</reference>
<reference evidence="1 2" key="2">
    <citation type="journal article" date="2016" name="PeerJ">
        <title>Analysis of five complete genome sequences for members of the class Peribacteria in the recently recognized Peregrinibacteria bacterial phylum.</title>
        <authorList>
            <person name="Anantharaman K."/>
            <person name="Brown C.T."/>
            <person name="Burstein D."/>
            <person name="Castelle C.J."/>
            <person name="Probst A.J."/>
            <person name="Thomas B.C."/>
            <person name="Williams K.H."/>
            <person name="Banfield J.F."/>
        </authorList>
    </citation>
    <scope>NUCLEOTIDE SEQUENCE [LARGE SCALE GENOMIC DNA]</scope>
    <source>
        <strain evidence="1">RIFOXYD1_FULL_PER-ii_59_16</strain>
    </source>
</reference>
<organism evidence="1 2">
    <name type="scientific">Candidatus Peribacter riflensis</name>
    <dbReference type="NCBI Taxonomy" id="1735162"/>
    <lineage>
        <taxon>Bacteria</taxon>
        <taxon>Candidatus Peregrinibacteriota</taxon>
        <taxon>Candidatus Peribacteria</taxon>
        <taxon>Candidatus Peribacterales</taxon>
        <taxon>Candidatus Peribacteraceae</taxon>
        <taxon>Candidatus Peribacter</taxon>
    </lineage>
</organism>
<dbReference type="AlphaFoldDB" id="A0A0S1SGC2"/>
<accession>A0A0S1SKW9</accession>
<proteinExistence type="predicted"/>
<evidence type="ECO:0000313" key="2">
    <source>
        <dbReference type="Proteomes" id="UP000069135"/>
    </source>
</evidence>
<accession>A0A0S1SGC2</accession>
<dbReference type="KEGG" id="prf:PeribacterA2_1045"/>
<protein>
    <submittedName>
        <fullName evidence="1">Uncharacterized protein</fullName>
    </submittedName>
</protein>
<gene>
    <name evidence="1" type="ORF">PeribacterD1_1045</name>
</gene>
<dbReference type="EMBL" id="CP013065">
    <property type="protein sequence ID" value="ALM13709.1"/>
    <property type="molecule type" value="Genomic_DNA"/>
</dbReference>
<accession>A0A0S1SVS9</accession>
<accession>A0A0S1SSD1</accession>
<accession>A0A0S1SWJ9</accession>
<name>A0A0S1SGC2_9BACT</name>